<organism evidence="1 2">
    <name type="scientific">Candidatus Shapirobacteria bacterium GW2011_GWE2_38_30</name>
    <dbReference type="NCBI Taxonomy" id="1618490"/>
    <lineage>
        <taxon>Bacteria</taxon>
        <taxon>Candidatus Shapironibacteriota</taxon>
    </lineage>
</organism>
<dbReference type="EMBL" id="LBUT01000018">
    <property type="protein sequence ID" value="KKQ69171.1"/>
    <property type="molecule type" value="Genomic_DNA"/>
</dbReference>
<protein>
    <submittedName>
        <fullName evidence="1">Uncharacterized protein</fullName>
    </submittedName>
</protein>
<dbReference type="Proteomes" id="UP000034406">
    <property type="component" value="Unassembled WGS sequence"/>
</dbReference>
<evidence type="ECO:0000313" key="1">
    <source>
        <dbReference type="EMBL" id="KKQ69171.1"/>
    </source>
</evidence>
<sequence length="98" mass="11423">MVYRALVLSLEWLMDIELTGRNGRVVEEDPDKVDTKQLTEFLMGGFREFKRRETPAERFGRRVIDRLGKVAEMAGSGEVLLEQLNSRPLEGMWRRNLL</sequence>
<name>A0A0G0MW75_9BACT</name>
<proteinExistence type="predicted"/>
<dbReference type="AlphaFoldDB" id="A0A0G0MW75"/>
<reference evidence="1 2" key="1">
    <citation type="journal article" date="2015" name="Nature">
        <title>rRNA introns, odd ribosomes, and small enigmatic genomes across a large radiation of phyla.</title>
        <authorList>
            <person name="Brown C.T."/>
            <person name="Hug L.A."/>
            <person name="Thomas B.C."/>
            <person name="Sharon I."/>
            <person name="Castelle C.J."/>
            <person name="Singh A."/>
            <person name="Wilkins M.J."/>
            <person name="Williams K.H."/>
            <person name="Banfield J.F."/>
        </authorList>
    </citation>
    <scope>NUCLEOTIDE SEQUENCE [LARGE SCALE GENOMIC DNA]</scope>
</reference>
<dbReference type="STRING" id="1618490.US90_C0018G0015"/>
<comment type="caution">
    <text evidence="1">The sequence shown here is derived from an EMBL/GenBank/DDBJ whole genome shotgun (WGS) entry which is preliminary data.</text>
</comment>
<evidence type="ECO:0000313" key="2">
    <source>
        <dbReference type="Proteomes" id="UP000034406"/>
    </source>
</evidence>
<accession>A0A0G0MW75</accession>
<gene>
    <name evidence="1" type="ORF">US90_C0018G0015</name>
</gene>